<dbReference type="HOGENOM" id="CLU_2939425_0_0_10"/>
<sequence length="60" mass="6435">MKIGILGAGAIGMAFAKQVTKAGYDVLISNSRGPASLKEVINCRSQAKKGRSTMKNYEHH</sequence>
<evidence type="ECO:0000313" key="2">
    <source>
        <dbReference type="EMBL" id="ADZ78684.1"/>
    </source>
</evidence>
<dbReference type="OrthoDB" id="9786864at2"/>
<reference evidence="2" key="1">
    <citation type="submission" date="2011-03" db="EMBL/GenBank/DDBJ databases">
        <title>Complete sequence of Sphingobacterium sp. 21.</title>
        <authorList>
            <consortium name="US DOE Joint Genome Institute"/>
            <person name="Lucas S."/>
            <person name="Copeland A."/>
            <person name="Lapidus A."/>
            <person name="Cheng J.-F."/>
            <person name="Goodwin L."/>
            <person name="Pitluck S."/>
            <person name="Davenport K."/>
            <person name="Detter J.C."/>
            <person name="Han C."/>
            <person name="Tapia R."/>
            <person name="Land M."/>
            <person name="Hauser L."/>
            <person name="Kyrpides N."/>
            <person name="Ivanova N."/>
            <person name="Ovchinnikova G."/>
            <person name="Pagani I."/>
            <person name="Siebers A.K."/>
            <person name="Allgaier M."/>
            <person name="Thelen M.P."/>
            <person name="Hugenholtz P."/>
            <person name="Woyke T."/>
        </authorList>
    </citation>
    <scope>NUCLEOTIDE SEQUENCE</scope>
    <source>
        <strain evidence="2">21</strain>
    </source>
</reference>
<gene>
    <name evidence="2" type="ordered locus">Sph21_2128</name>
</gene>
<accession>F4CC91</accession>
<dbReference type="KEGG" id="shg:Sph21_2128"/>
<dbReference type="InterPro" id="IPR036291">
    <property type="entry name" value="NAD(P)-bd_dom_sf"/>
</dbReference>
<dbReference type="AlphaFoldDB" id="F4CC91"/>
<protein>
    <submittedName>
        <fullName evidence="2">NADP oxidoreductase coenzyme F420-dependent</fullName>
    </submittedName>
</protein>
<dbReference type="eggNOG" id="COG2085">
    <property type="taxonomic scope" value="Bacteria"/>
</dbReference>
<dbReference type="Pfam" id="PF03807">
    <property type="entry name" value="F420_oxidored"/>
    <property type="match status" value="1"/>
</dbReference>
<dbReference type="InterPro" id="IPR028939">
    <property type="entry name" value="P5C_Rdtase_cat_N"/>
</dbReference>
<proteinExistence type="predicted"/>
<dbReference type="EMBL" id="CP002584">
    <property type="protein sequence ID" value="ADZ78684.1"/>
    <property type="molecule type" value="Genomic_DNA"/>
</dbReference>
<evidence type="ECO:0000259" key="1">
    <source>
        <dbReference type="Pfam" id="PF03807"/>
    </source>
</evidence>
<dbReference type="Gene3D" id="3.40.50.720">
    <property type="entry name" value="NAD(P)-binding Rossmann-like Domain"/>
    <property type="match status" value="1"/>
</dbReference>
<dbReference type="STRING" id="743722.Sph21_2128"/>
<name>F4CC91_SPHS2</name>
<dbReference type="PATRIC" id="fig|743722.3.peg.2275"/>
<dbReference type="SUPFAM" id="SSF51735">
    <property type="entry name" value="NAD(P)-binding Rossmann-fold domains"/>
    <property type="match status" value="1"/>
</dbReference>
<organism evidence="2">
    <name type="scientific">Sphingobacterium sp. (strain 21)</name>
    <dbReference type="NCBI Taxonomy" id="743722"/>
    <lineage>
        <taxon>Bacteria</taxon>
        <taxon>Pseudomonadati</taxon>
        <taxon>Bacteroidota</taxon>
        <taxon>Sphingobacteriia</taxon>
        <taxon>Sphingobacteriales</taxon>
        <taxon>Sphingobacteriaceae</taxon>
        <taxon>Sphingobacterium</taxon>
    </lineage>
</organism>
<feature type="domain" description="Pyrroline-5-carboxylate reductase catalytic N-terminal" evidence="1">
    <location>
        <begin position="2"/>
        <end position="40"/>
    </location>
</feature>